<accession>A0A839S4W0</accession>
<dbReference type="Proteomes" id="UP000550714">
    <property type="component" value="Unassembled WGS sequence"/>
</dbReference>
<dbReference type="EMBL" id="JACHWU010000007">
    <property type="protein sequence ID" value="MBB3053141.1"/>
    <property type="molecule type" value="Genomic_DNA"/>
</dbReference>
<evidence type="ECO:0000313" key="2">
    <source>
        <dbReference type="Proteomes" id="UP000550714"/>
    </source>
</evidence>
<sequence length="43" mass="4679">MHANGRYTIADLTELFIIPTLDLLVGFQSWSLTGSGDDVLLGQ</sequence>
<reference evidence="1 2" key="1">
    <citation type="submission" date="2020-08" db="EMBL/GenBank/DDBJ databases">
        <title>Genomic Encyclopedia of Type Strains, Phase III (KMG-III): the genomes of soil and plant-associated and newly described type strains.</title>
        <authorList>
            <person name="Whitman W."/>
        </authorList>
    </citation>
    <scope>NUCLEOTIDE SEQUENCE [LARGE SCALE GENOMIC DNA]</scope>
    <source>
        <strain evidence="1 2">CECT 8577</strain>
    </source>
</reference>
<proteinExistence type="predicted"/>
<organism evidence="1 2">
    <name type="scientific">Prauserella isguenensis</name>
    <dbReference type="NCBI Taxonomy" id="1470180"/>
    <lineage>
        <taxon>Bacteria</taxon>
        <taxon>Bacillati</taxon>
        <taxon>Actinomycetota</taxon>
        <taxon>Actinomycetes</taxon>
        <taxon>Pseudonocardiales</taxon>
        <taxon>Pseudonocardiaceae</taxon>
        <taxon>Prauserella</taxon>
    </lineage>
</organism>
<protein>
    <submittedName>
        <fullName evidence="1">Uncharacterized protein</fullName>
    </submittedName>
</protein>
<dbReference type="AlphaFoldDB" id="A0A839S4W0"/>
<evidence type="ECO:0000313" key="1">
    <source>
        <dbReference type="EMBL" id="MBB3053141.1"/>
    </source>
</evidence>
<comment type="caution">
    <text evidence="1">The sequence shown here is derived from an EMBL/GenBank/DDBJ whole genome shotgun (WGS) entry which is preliminary data.</text>
</comment>
<gene>
    <name evidence="1" type="ORF">FHS23_004184</name>
</gene>
<name>A0A839S4W0_9PSEU</name>
<keyword evidence="2" id="KW-1185">Reference proteome</keyword>